<dbReference type="SUPFAM" id="SSF50341">
    <property type="entry name" value="CheW-like"/>
    <property type="match status" value="1"/>
</dbReference>
<gene>
    <name evidence="5" type="ORF">FSO04_44255</name>
</gene>
<dbReference type="PANTHER" id="PTHR22617:SF45">
    <property type="entry name" value="CHEMOTAXIS PROTEIN CHEW"/>
    <property type="match status" value="1"/>
</dbReference>
<dbReference type="SMART" id="SM00260">
    <property type="entry name" value="CheW"/>
    <property type="match status" value="1"/>
</dbReference>
<keyword evidence="3" id="KW-0963">Cytoplasm</keyword>
<evidence type="ECO:0000259" key="4">
    <source>
        <dbReference type="PROSITE" id="PS50851"/>
    </source>
</evidence>
<dbReference type="GO" id="GO:0007165">
    <property type="term" value="P:signal transduction"/>
    <property type="evidence" value="ECO:0007669"/>
    <property type="project" value="InterPro"/>
</dbReference>
<dbReference type="Pfam" id="PF01584">
    <property type="entry name" value="CheW"/>
    <property type="match status" value="1"/>
</dbReference>
<proteinExistence type="predicted"/>
<dbReference type="EMBL" id="VOSW01000190">
    <property type="protein sequence ID" value="KAE8753598.1"/>
    <property type="molecule type" value="Genomic_DNA"/>
</dbReference>
<organism evidence="5 6">
    <name type="scientific">Paraburkholderia madseniana</name>
    <dbReference type="NCBI Taxonomy" id="2599607"/>
    <lineage>
        <taxon>Bacteria</taxon>
        <taxon>Pseudomonadati</taxon>
        <taxon>Pseudomonadota</taxon>
        <taxon>Betaproteobacteria</taxon>
        <taxon>Burkholderiales</taxon>
        <taxon>Burkholderiaceae</taxon>
        <taxon>Paraburkholderia</taxon>
    </lineage>
</organism>
<evidence type="ECO:0000313" key="6">
    <source>
        <dbReference type="Proteomes" id="UP000463700"/>
    </source>
</evidence>
<name>A0A6N6W186_9BURK</name>
<dbReference type="InterPro" id="IPR036061">
    <property type="entry name" value="CheW-like_dom_sf"/>
</dbReference>
<dbReference type="PANTHER" id="PTHR22617">
    <property type="entry name" value="CHEMOTAXIS SENSOR HISTIDINE KINASE-RELATED"/>
    <property type="match status" value="1"/>
</dbReference>
<accession>A0A6N6W186</accession>
<dbReference type="GO" id="GO:0006935">
    <property type="term" value="P:chemotaxis"/>
    <property type="evidence" value="ECO:0007669"/>
    <property type="project" value="InterPro"/>
</dbReference>
<dbReference type="OrthoDB" id="9790406at2"/>
<dbReference type="InterPro" id="IPR002545">
    <property type="entry name" value="CheW-lke_dom"/>
</dbReference>
<comment type="subcellular location">
    <subcellularLocation>
        <location evidence="1">Cytoplasm</location>
    </subcellularLocation>
</comment>
<dbReference type="InterPro" id="IPR039315">
    <property type="entry name" value="CheW"/>
</dbReference>
<dbReference type="PROSITE" id="PS50851">
    <property type="entry name" value="CHEW"/>
    <property type="match status" value="1"/>
</dbReference>
<evidence type="ECO:0000256" key="1">
    <source>
        <dbReference type="ARBA" id="ARBA00004496"/>
    </source>
</evidence>
<dbReference type="Gene3D" id="2.30.30.40">
    <property type="entry name" value="SH3 Domains"/>
    <property type="match status" value="1"/>
</dbReference>
<dbReference type="Gene3D" id="2.40.50.180">
    <property type="entry name" value="CheA-289, Domain 4"/>
    <property type="match status" value="1"/>
</dbReference>
<feature type="domain" description="CheW-like" evidence="4">
    <location>
        <begin position="19"/>
        <end position="159"/>
    </location>
</feature>
<protein>
    <recommendedName>
        <fullName evidence="2">Chemotaxis protein CheW</fullName>
    </recommendedName>
</protein>
<reference evidence="5 6" key="1">
    <citation type="journal article" date="2020" name="Int. J. Syst. Evol. Microbiol.">
        <title>Paraburkholderia madseniana sp. nov., a phenolic acid-degrading bacterium isolated from acidic forest soil.</title>
        <authorList>
            <person name="Wilhelm R.C."/>
            <person name="Murphy S.J.L."/>
            <person name="Feriancek N.M."/>
            <person name="Karasz D.C."/>
            <person name="DeRito C.M."/>
            <person name="Newman J.D."/>
            <person name="Buckley D.H."/>
        </authorList>
    </citation>
    <scope>NUCLEOTIDE SEQUENCE [LARGE SCALE GENOMIC DNA]</scope>
    <source>
        <strain evidence="5 6">RP11</strain>
    </source>
</reference>
<dbReference type="Proteomes" id="UP000463700">
    <property type="component" value="Unassembled WGS sequence"/>
</dbReference>
<comment type="caution">
    <text evidence="5">The sequence shown here is derived from an EMBL/GenBank/DDBJ whole genome shotgun (WGS) entry which is preliminary data.</text>
</comment>
<dbReference type="RefSeq" id="WP_154567642.1">
    <property type="nucleotide sequence ID" value="NZ_VOSW01000190.1"/>
</dbReference>
<dbReference type="GO" id="GO:0005829">
    <property type="term" value="C:cytosol"/>
    <property type="evidence" value="ECO:0007669"/>
    <property type="project" value="TreeGrafter"/>
</dbReference>
<evidence type="ECO:0000256" key="3">
    <source>
        <dbReference type="ARBA" id="ARBA00022490"/>
    </source>
</evidence>
<dbReference type="AlphaFoldDB" id="A0A6N6W186"/>
<evidence type="ECO:0000256" key="2">
    <source>
        <dbReference type="ARBA" id="ARBA00021483"/>
    </source>
</evidence>
<sequence length="171" mass="18613">MHQSQDKPRRIGASSKGSGRECLAFVLGSEHYAIDLLRVQQIRGYSHVTHIANAPEHIKGVVNLRGVIVPILDLRIRLGNDSPTYNDQTIVIVLNVLRRVVGVVVDAVSDVVEIAAEDVMPPPRLGAAALTEHIVGVASRDERMLIVLDIERALSDEDARQLDLVATAHPA</sequence>
<evidence type="ECO:0000313" key="5">
    <source>
        <dbReference type="EMBL" id="KAE8753598.1"/>
    </source>
</evidence>